<dbReference type="InterPro" id="IPR003439">
    <property type="entry name" value="ABC_transporter-like_ATP-bd"/>
</dbReference>
<dbReference type="InterPro" id="IPR027417">
    <property type="entry name" value="P-loop_NTPase"/>
</dbReference>
<protein>
    <submittedName>
        <fullName evidence="5">ATP-binding cassette domain-containing protein</fullName>
    </submittedName>
</protein>
<keyword evidence="3 5" id="KW-0067">ATP-binding</keyword>
<gene>
    <name evidence="5" type="ORF">GXP69_17630</name>
</gene>
<organism evidence="5 6">
    <name type="scientific">Pontibacter burrus</name>
    <dbReference type="NCBI Taxonomy" id="2704466"/>
    <lineage>
        <taxon>Bacteria</taxon>
        <taxon>Pseudomonadati</taxon>
        <taxon>Bacteroidota</taxon>
        <taxon>Cytophagia</taxon>
        <taxon>Cytophagales</taxon>
        <taxon>Hymenobacteraceae</taxon>
        <taxon>Pontibacter</taxon>
    </lineage>
</organism>
<dbReference type="SUPFAM" id="SSF52540">
    <property type="entry name" value="P-loop containing nucleoside triphosphate hydrolases"/>
    <property type="match status" value="1"/>
</dbReference>
<sequence>MPEHKLEADSIIYNIANRQLLTDIYLSCETGEIVGLLGRNGSGKSTLLRIIFGTQPTANKHIRVNGTAYQAPYKHRNLVAYLPQHSFLPDNLRLHKIIELYFQEPDKRKAIQEHERTKPHLNKFPDELSKGELRYFELLLLLQKDVKFLLLDEPFSGIEPIYTDRILELLEEHLSTKGFIITDHNYSTVVRISDRVVLLTDGACRSINNPEELVEYGYVPASAFS</sequence>
<keyword evidence="1" id="KW-0813">Transport</keyword>
<dbReference type="InterPro" id="IPR003593">
    <property type="entry name" value="AAA+_ATPase"/>
</dbReference>
<dbReference type="Proteomes" id="UP000474777">
    <property type="component" value="Unassembled WGS sequence"/>
</dbReference>
<evidence type="ECO:0000256" key="3">
    <source>
        <dbReference type="ARBA" id="ARBA00022840"/>
    </source>
</evidence>
<dbReference type="GO" id="GO:0016887">
    <property type="term" value="F:ATP hydrolysis activity"/>
    <property type="evidence" value="ECO:0007669"/>
    <property type="project" value="InterPro"/>
</dbReference>
<dbReference type="PANTHER" id="PTHR42939:SF1">
    <property type="entry name" value="ABC TRANSPORTER ATP-BINDING PROTEIN ALBC-RELATED"/>
    <property type="match status" value="1"/>
</dbReference>
<dbReference type="RefSeq" id="WP_163916734.1">
    <property type="nucleotide sequence ID" value="NZ_JAAGWD010000010.1"/>
</dbReference>
<evidence type="ECO:0000313" key="5">
    <source>
        <dbReference type="EMBL" id="NEM99522.1"/>
    </source>
</evidence>
<dbReference type="Gene3D" id="3.40.50.300">
    <property type="entry name" value="P-loop containing nucleotide triphosphate hydrolases"/>
    <property type="match status" value="1"/>
</dbReference>
<dbReference type="GO" id="GO:0005524">
    <property type="term" value="F:ATP binding"/>
    <property type="evidence" value="ECO:0007669"/>
    <property type="project" value="UniProtKB-KW"/>
</dbReference>
<accession>A0A6B3LRQ4</accession>
<reference evidence="5 6" key="1">
    <citation type="submission" date="2020-02" db="EMBL/GenBank/DDBJ databases">
        <authorList>
            <person name="Kim M.K."/>
        </authorList>
    </citation>
    <scope>NUCLEOTIDE SEQUENCE [LARGE SCALE GENOMIC DNA]</scope>
    <source>
        <strain evidence="5 6">BT327</strain>
    </source>
</reference>
<dbReference type="InterPro" id="IPR051782">
    <property type="entry name" value="ABC_Transporter_VariousFunc"/>
</dbReference>
<dbReference type="AlphaFoldDB" id="A0A6B3LRQ4"/>
<evidence type="ECO:0000256" key="2">
    <source>
        <dbReference type="ARBA" id="ARBA00022741"/>
    </source>
</evidence>
<keyword evidence="6" id="KW-1185">Reference proteome</keyword>
<proteinExistence type="predicted"/>
<name>A0A6B3LRQ4_9BACT</name>
<dbReference type="PROSITE" id="PS50893">
    <property type="entry name" value="ABC_TRANSPORTER_2"/>
    <property type="match status" value="1"/>
</dbReference>
<dbReference type="PANTHER" id="PTHR42939">
    <property type="entry name" value="ABC TRANSPORTER ATP-BINDING PROTEIN ALBC-RELATED"/>
    <property type="match status" value="1"/>
</dbReference>
<evidence type="ECO:0000313" key="6">
    <source>
        <dbReference type="Proteomes" id="UP000474777"/>
    </source>
</evidence>
<feature type="domain" description="ABC transporter" evidence="4">
    <location>
        <begin position="6"/>
        <end position="225"/>
    </location>
</feature>
<evidence type="ECO:0000259" key="4">
    <source>
        <dbReference type="PROSITE" id="PS50893"/>
    </source>
</evidence>
<dbReference type="SMART" id="SM00382">
    <property type="entry name" value="AAA"/>
    <property type="match status" value="1"/>
</dbReference>
<dbReference type="EMBL" id="JAAGWD010000010">
    <property type="protein sequence ID" value="NEM99522.1"/>
    <property type="molecule type" value="Genomic_DNA"/>
</dbReference>
<dbReference type="Pfam" id="PF00005">
    <property type="entry name" value="ABC_tran"/>
    <property type="match status" value="1"/>
</dbReference>
<comment type="caution">
    <text evidence="5">The sequence shown here is derived from an EMBL/GenBank/DDBJ whole genome shotgun (WGS) entry which is preliminary data.</text>
</comment>
<keyword evidence="2" id="KW-0547">Nucleotide-binding</keyword>
<evidence type="ECO:0000256" key="1">
    <source>
        <dbReference type="ARBA" id="ARBA00022448"/>
    </source>
</evidence>